<comment type="subunit">
    <text evidence="9">Component of the proteasome complex.</text>
</comment>
<sequence>MAVEFDGGVVVGADTRVTAGQEVTNRVIDKLYKVHDRIYCCRSGSAADTEMIADTVAYQLDFFSVQMGESPSVHVAAQMFNQHCYSHREEMVAGMIVAGWDCRGKGQVYYVPVGGMVLRQAVAIGGSGSTYITGFVDSAYKPGMDKDECLEFTVRGLTVAMGRDCMSGGAARLAIITEEGVQRIDRLEHDLPKLYSGCHDTI</sequence>
<keyword evidence="6 9" id="KW-0647">Proteasome</keyword>
<dbReference type="InterPro" id="IPR001353">
    <property type="entry name" value="Proteasome_sua/b"/>
</dbReference>
<dbReference type="PRINTS" id="PR00141">
    <property type="entry name" value="PROTEASOME"/>
</dbReference>
<evidence type="ECO:0000313" key="11">
    <source>
        <dbReference type="Proteomes" id="UP000694388"/>
    </source>
</evidence>
<evidence type="ECO:0000256" key="3">
    <source>
        <dbReference type="ARBA" id="ARBA00022670"/>
    </source>
</evidence>
<dbReference type="PANTHER" id="PTHR32194:SF0">
    <property type="entry name" value="ATP-DEPENDENT PROTEASE SUBUNIT HSLV"/>
    <property type="match status" value="1"/>
</dbReference>
<dbReference type="SUPFAM" id="SSF56235">
    <property type="entry name" value="N-terminal nucleophile aminohydrolases (Ntn hydrolases)"/>
    <property type="match status" value="1"/>
</dbReference>
<proteinExistence type="inferred from homology"/>
<keyword evidence="3" id="KW-0645">Protease</keyword>
<dbReference type="CDD" id="cd03762">
    <property type="entry name" value="proteasome_beta_type_6"/>
    <property type="match status" value="1"/>
</dbReference>
<comment type="similarity">
    <text evidence="9">Belongs to the peptidase T1B family.</text>
</comment>
<dbReference type="GO" id="GO:0051603">
    <property type="term" value="P:proteolysis involved in protein catabolic process"/>
    <property type="evidence" value="ECO:0007669"/>
    <property type="project" value="InterPro"/>
</dbReference>
<comment type="subcellular location">
    <subcellularLocation>
        <location evidence="9">Cytoplasm</location>
    </subcellularLocation>
    <subcellularLocation>
        <location evidence="9">Nucleus</location>
    </subcellularLocation>
</comment>
<dbReference type="Pfam" id="PF00227">
    <property type="entry name" value="Proteasome"/>
    <property type="match status" value="1"/>
</dbReference>
<keyword evidence="4" id="KW-0888">Threonine protease</keyword>
<evidence type="ECO:0000256" key="7">
    <source>
        <dbReference type="ARBA" id="ARBA00023145"/>
    </source>
</evidence>
<evidence type="ECO:0000256" key="1">
    <source>
        <dbReference type="ARBA" id="ARBA00001198"/>
    </source>
</evidence>
<evidence type="ECO:0000313" key="10">
    <source>
        <dbReference type="Ensembl" id="ENSEBUP00000026053.1"/>
    </source>
</evidence>
<evidence type="ECO:0000256" key="6">
    <source>
        <dbReference type="ARBA" id="ARBA00022942"/>
    </source>
</evidence>
<dbReference type="InterPro" id="IPR029055">
    <property type="entry name" value="Ntn_hydrolases_N"/>
</dbReference>
<reference evidence="10" key="2">
    <citation type="submission" date="2025-09" db="UniProtKB">
        <authorList>
            <consortium name="Ensembl"/>
        </authorList>
    </citation>
    <scope>IDENTIFICATION</scope>
</reference>
<comment type="function">
    <text evidence="9">Component of the proteasome, a multicatalytic proteinase complex which is characterized by its ability to cleave peptides with Arg, Phe, Tyr, Leu, and Glu adjacent to the leaving group at neutral or slightly basic pH. The proteasome has an ATP-dependent proteolytic activity.</text>
</comment>
<dbReference type="Proteomes" id="UP000694388">
    <property type="component" value="Unplaced"/>
</dbReference>
<accession>A0A8C4R7H2</accession>
<dbReference type="PROSITE" id="PS51476">
    <property type="entry name" value="PROTEASOME_BETA_2"/>
    <property type="match status" value="1"/>
</dbReference>
<protein>
    <recommendedName>
        <fullName evidence="9">Proteasome subunit beta</fullName>
    </recommendedName>
</protein>
<keyword evidence="11" id="KW-1185">Reference proteome</keyword>
<dbReference type="PROSITE" id="PS00854">
    <property type="entry name" value="PROTEASOME_BETA_1"/>
    <property type="match status" value="1"/>
</dbReference>
<keyword evidence="7" id="KW-0865">Zymogen</keyword>
<dbReference type="GO" id="GO:0005737">
    <property type="term" value="C:cytoplasm"/>
    <property type="evidence" value="ECO:0007669"/>
    <property type="project" value="UniProtKB-SubCell"/>
</dbReference>
<dbReference type="OMA" id="CYSHREE"/>
<dbReference type="InterPro" id="IPR000243">
    <property type="entry name" value="Pept_T1A_subB"/>
</dbReference>
<keyword evidence="5" id="KW-0378">Hydrolase</keyword>
<dbReference type="GO" id="GO:0019774">
    <property type="term" value="C:proteasome core complex, beta-subunit complex"/>
    <property type="evidence" value="ECO:0007669"/>
    <property type="project" value="UniProtKB-ARBA"/>
</dbReference>
<keyword evidence="2 9" id="KW-0963">Cytoplasm</keyword>
<dbReference type="GO" id="GO:0004298">
    <property type="term" value="F:threonine-type endopeptidase activity"/>
    <property type="evidence" value="ECO:0007669"/>
    <property type="project" value="UniProtKB-KW"/>
</dbReference>
<evidence type="ECO:0000256" key="5">
    <source>
        <dbReference type="ARBA" id="ARBA00022801"/>
    </source>
</evidence>
<dbReference type="PANTHER" id="PTHR32194">
    <property type="entry name" value="METALLOPROTEASE TLDD"/>
    <property type="match status" value="1"/>
</dbReference>
<dbReference type="Ensembl" id="ENSEBUT00000026629.1">
    <property type="protein sequence ID" value="ENSEBUP00000026053.1"/>
    <property type="gene ID" value="ENSEBUG00000016056.1"/>
</dbReference>
<dbReference type="GO" id="GO:0005634">
    <property type="term" value="C:nucleus"/>
    <property type="evidence" value="ECO:0007669"/>
    <property type="project" value="UniProtKB-SubCell"/>
</dbReference>
<reference evidence="10" key="1">
    <citation type="submission" date="2025-08" db="UniProtKB">
        <authorList>
            <consortium name="Ensembl"/>
        </authorList>
    </citation>
    <scope>IDENTIFICATION</scope>
</reference>
<keyword evidence="8 9" id="KW-0539">Nucleus</keyword>
<evidence type="ECO:0000256" key="2">
    <source>
        <dbReference type="ARBA" id="ARBA00022490"/>
    </source>
</evidence>
<dbReference type="GeneTree" id="ENSGT00940000155114"/>
<dbReference type="Gene3D" id="3.60.20.10">
    <property type="entry name" value="Glutamine Phosphoribosylpyrophosphate, subunit 1, domain 1"/>
    <property type="match status" value="1"/>
</dbReference>
<organism evidence="10 11">
    <name type="scientific">Eptatretus burgeri</name>
    <name type="common">Inshore hagfish</name>
    <dbReference type="NCBI Taxonomy" id="7764"/>
    <lineage>
        <taxon>Eukaryota</taxon>
        <taxon>Metazoa</taxon>
        <taxon>Chordata</taxon>
        <taxon>Craniata</taxon>
        <taxon>Vertebrata</taxon>
        <taxon>Cyclostomata</taxon>
        <taxon>Myxini</taxon>
        <taxon>Myxiniformes</taxon>
        <taxon>Myxinidae</taxon>
        <taxon>Eptatretinae</taxon>
        <taxon>Eptatretus</taxon>
    </lineage>
</organism>
<dbReference type="FunFam" id="3.60.20.10:FF:000010">
    <property type="entry name" value="Proteasome subunit beta type-1"/>
    <property type="match status" value="1"/>
</dbReference>
<evidence type="ECO:0000256" key="4">
    <source>
        <dbReference type="ARBA" id="ARBA00022698"/>
    </source>
</evidence>
<dbReference type="InterPro" id="IPR023333">
    <property type="entry name" value="Proteasome_suB-type"/>
</dbReference>
<dbReference type="InterPro" id="IPR016050">
    <property type="entry name" value="Proteasome_bsu_CS"/>
</dbReference>
<name>A0A8C4R7H2_EPTBU</name>
<dbReference type="AlphaFoldDB" id="A0A8C4R7H2"/>
<evidence type="ECO:0000256" key="8">
    <source>
        <dbReference type="ARBA" id="ARBA00023242"/>
    </source>
</evidence>
<evidence type="ECO:0000256" key="9">
    <source>
        <dbReference type="RuleBase" id="RU004203"/>
    </source>
</evidence>
<comment type="catalytic activity">
    <reaction evidence="1">
        <text>Cleavage of peptide bonds with very broad specificity.</text>
        <dbReference type="EC" id="3.4.25.1"/>
    </reaction>
</comment>